<dbReference type="GO" id="GO:0005829">
    <property type="term" value="C:cytosol"/>
    <property type="evidence" value="ECO:0007669"/>
    <property type="project" value="TreeGrafter"/>
</dbReference>
<evidence type="ECO:0000313" key="13">
    <source>
        <dbReference type="EMBL" id="MBU3850160.1"/>
    </source>
</evidence>
<keyword evidence="5 8" id="KW-0547">Nucleotide-binding</keyword>
<dbReference type="GO" id="GO:0000028">
    <property type="term" value="P:ribosomal small subunit assembly"/>
    <property type="evidence" value="ECO:0007669"/>
    <property type="project" value="TreeGrafter"/>
</dbReference>
<dbReference type="InterPro" id="IPR015946">
    <property type="entry name" value="KH_dom-like_a/b"/>
</dbReference>
<dbReference type="Gene3D" id="3.40.50.300">
    <property type="entry name" value="P-loop containing nucleotide triphosphate hydrolases"/>
    <property type="match status" value="1"/>
</dbReference>
<keyword evidence="6 8" id="KW-0694">RNA-binding</keyword>
<dbReference type="Proteomes" id="UP000823914">
    <property type="component" value="Unassembled WGS sequence"/>
</dbReference>
<feature type="domain" description="Era-type G" evidence="12">
    <location>
        <begin position="19"/>
        <end position="188"/>
    </location>
</feature>
<comment type="caution">
    <text evidence="13">The sequence shown here is derived from an EMBL/GenBank/DDBJ whole genome shotgun (WGS) entry which is preliminary data.</text>
</comment>
<evidence type="ECO:0000256" key="10">
    <source>
        <dbReference type="RuleBase" id="RU003761"/>
    </source>
</evidence>
<evidence type="ECO:0000259" key="11">
    <source>
        <dbReference type="PROSITE" id="PS50823"/>
    </source>
</evidence>
<feature type="region of interest" description="G3" evidence="9">
    <location>
        <begin position="74"/>
        <end position="77"/>
    </location>
</feature>
<dbReference type="GO" id="GO:0005525">
    <property type="term" value="F:GTP binding"/>
    <property type="evidence" value="ECO:0007669"/>
    <property type="project" value="UniProtKB-UniRule"/>
</dbReference>
<reference evidence="13" key="2">
    <citation type="submission" date="2021-04" db="EMBL/GenBank/DDBJ databases">
        <authorList>
            <person name="Gilroy R."/>
        </authorList>
    </citation>
    <scope>NUCLEOTIDE SEQUENCE</scope>
    <source>
        <strain evidence="13">Gambia15-2214</strain>
    </source>
</reference>
<keyword evidence="4" id="KW-0997">Cell inner membrane</keyword>
<evidence type="ECO:0000256" key="4">
    <source>
        <dbReference type="ARBA" id="ARBA00022519"/>
    </source>
</evidence>
<dbReference type="HAMAP" id="MF_00367">
    <property type="entry name" value="GTPase_Era"/>
    <property type="match status" value="1"/>
</dbReference>
<evidence type="ECO:0000256" key="6">
    <source>
        <dbReference type="ARBA" id="ARBA00022884"/>
    </source>
</evidence>
<dbReference type="InterPro" id="IPR030388">
    <property type="entry name" value="G_ERA_dom"/>
</dbReference>
<dbReference type="InterPro" id="IPR009019">
    <property type="entry name" value="KH_sf_prok-type"/>
</dbReference>
<dbReference type="SUPFAM" id="SSF54814">
    <property type="entry name" value="Prokaryotic type KH domain (KH-domain type II)"/>
    <property type="match status" value="1"/>
</dbReference>
<dbReference type="InterPro" id="IPR004044">
    <property type="entry name" value="KH_dom_type_2"/>
</dbReference>
<dbReference type="InterPro" id="IPR027417">
    <property type="entry name" value="P-loop_NTPase"/>
</dbReference>
<feature type="region of interest" description="G5" evidence="9">
    <location>
        <begin position="167"/>
        <end position="169"/>
    </location>
</feature>
<keyword evidence="8" id="KW-0690">Ribosome biogenesis</keyword>
<evidence type="ECO:0000259" key="12">
    <source>
        <dbReference type="PROSITE" id="PS51713"/>
    </source>
</evidence>
<feature type="binding site" evidence="8">
    <location>
        <begin position="136"/>
        <end position="139"/>
    </location>
    <ligand>
        <name>GTP</name>
        <dbReference type="ChEBI" id="CHEBI:37565"/>
    </ligand>
</feature>
<evidence type="ECO:0000256" key="9">
    <source>
        <dbReference type="PROSITE-ProRule" id="PRU01050"/>
    </source>
</evidence>
<keyword evidence="8" id="KW-0699">rRNA-binding</keyword>
<organism evidence="13 14">
    <name type="scientific">Candidatus Treponema excrementipullorum</name>
    <dbReference type="NCBI Taxonomy" id="2838768"/>
    <lineage>
        <taxon>Bacteria</taxon>
        <taxon>Pseudomonadati</taxon>
        <taxon>Spirochaetota</taxon>
        <taxon>Spirochaetia</taxon>
        <taxon>Spirochaetales</taxon>
        <taxon>Treponemataceae</taxon>
        <taxon>Treponema</taxon>
    </lineage>
</organism>
<comment type="subunit">
    <text evidence="8">Monomer.</text>
</comment>
<dbReference type="EMBL" id="JAHLFV010000150">
    <property type="protein sequence ID" value="MBU3850160.1"/>
    <property type="molecule type" value="Genomic_DNA"/>
</dbReference>
<dbReference type="PROSITE" id="PS50823">
    <property type="entry name" value="KH_TYPE_2"/>
    <property type="match status" value="1"/>
</dbReference>
<keyword evidence="8" id="KW-0963">Cytoplasm</keyword>
<feature type="binding site" evidence="8">
    <location>
        <begin position="74"/>
        <end position="78"/>
    </location>
    <ligand>
        <name>GTP</name>
        <dbReference type="ChEBI" id="CHEBI:37565"/>
    </ligand>
</feature>
<gene>
    <name evidence="8 13" type="primary">era</name>
    <name evidence="13" type="ORF">IAA16_06300</name>
</gene>
<evidence type="ECO:0000256" key="5">
    <source>
        <dbReference type="ARBA" id="ARBA00022741"/>
    </source>
</evidence>
<feature type="binding site" evidence="8">
    <location>
        <begin position="27"/>
        <end position="34"/>
    </location>
    <ligand>
        <name>GTP</name>
        <dbReference type="ChEBI" id="CHEBI:37565"/>
    </ligand>
</feature>
<protein>
    <recommendedName>
        <fullName evidence="2 8">GTPase Era</fullName>
    </recommendedName>
</protein>
<proteinExistence type="inferred from homology"/>
<name>A0A9E2NZC8_9SPIR</name>
<keyword evidence="8" id="KW-0472">Membrane</keyword>
<dbReference type="Gene3D" id="3.30.300.20">
    <property type="match status" value="1"/>
</dbReference>
<dbReference type="SUPFAM" id="SSF52540">
    <property type="entry name" value="P-loop containing nucleoside triphosphate hydrolases"/>
    <property type="match status" value="1"/>
</dbReference>
<dbReference type="PROSITE" id="PS51713">
    <property type="entry name" value="G_ERA"/>
    <property type="match status" value="1"/>
</dbReference>
<dbReference type="GO" id="GO:0043024">
    <property type="term" value="F:ribosomal small subunit binding"/>
    <property type="evidence" value="ECO:0007669"/>
    <property type="project" value="TreeGrafter"/>
</dbReference>
<comment type="function">
    <text evidence="8">An essential GTPase that binds both GDP and GTP, with rapid nucleotide exchange. Plays a role in 16S rRNA processing and 30S ribosomal subunit biogenesis and possibly also in cell cycle regulation and energy metabolism.</text>
</comment>
<feature type="region of interest" description="G4" evidence="9">
    <location>
        <begin position="136"/>
        <end position="139"/>
    </location>
</feature>
<dbReference type="CDD" id="cd04163">
    <property type="entry name" value="Era"/>
    <property type="match status" value="1"/>
</dbReference>
<accession>A0A9E2NZC8</accession>
<dbReference type="Pfam" id="PF07650">
    <property type="entry name" value="KH_2"/>
    <property type="match status" value="1"/>
</dbReference>
<dbReference type="NCBIfam" id="TIGR00436">
    <property type="entry name" value="era"/>
    <property type="match status" value="1"/>
</dbReference>
<reference evidence="13" key="1">
    <citation type="journal article" date="2021" name="PeerJ">
        <title>Extensive microbial diversity within the chicken gut microbiome revealed by metagenomics and culture.</title>
        <authorList>
            <person name="Gilroy R."/>
            <person name="Ravi A."/>
            <person name="Getino M."/>
            <person name="Pursley I."/>
            <person name="Horton D.L."/>
            <person name="Alikhan N.F."/>
            <person name="Baker D."/>
            <person name="Gharbi K."/>
            <person name="Hall N."/>
            <person name="Watson M."/>
            <person name="Adriaenssens E.M."/>
            <person name="Foster-Nyarko E."/>
            <person name="Jarju S."/>
            <person name="Secka A."/>
            <person name="Antonio M."/>
            <person name="Oren A."/>
            <person name="Chaudhuri R.R."/>
            <person name="La Ragione R."/>
            <person name="Hildebrand F."/>
            <person name="Pallen M.J."/>
        </authorList>
    </citation>
    <scope>NUCLEOTIDE SEQUENCE</scope>
    <source>
        <strain evidence="13">Gambia15-2214</strain>
    </source>
</reference>
<dbReference type="CDD" id="cd22534">
    <property type="entry name" value="KH-II_Era"/>
    <property type="match status" value="1"/>
</dbReference>
<evidence type="ECO:0000256" key="2">
    <source>
        <dbReference type="ARBA" id="ARBA00020484"/>
    </source>
</evidence>
<evidence type="ECO:0000313" key="14">
    <source>
        <dbReference type="Proteomes" id="UP000823914"/>
    </source>
</evidence>
<keyword evidence="7 8" id="KW-0342">GTP-binding</keyword>
<dbReference type="PRINTS" id="PR00326">
    <property type="entry name" value="GTP1OBG"/>
</dbReference>
<dbReference type="NCBIfam" id="NF000908">
    <property type="entry name" value="PRK00089.1"/>
    <property type="match status" value="1"/>
</dbReference>
<dbReference type="InterPro" id="IPR006073">
    <property type="entry name" value="GTP-bd"/>
</dbReference>
<feature type="region of interest" description="G2" evidence="9">
    <location>
        <begin position="53"/>
        <end position="57"/>
    </location>
</feature>
<evidence type="ECO:0000256" key="1">
    <source>
        <dbReference type="ARBA" id="ARBA00007921"/>
    </source>
</evidence>
<dbReference type="AlphaFoldDB" id="A0A9E2NZC8"/>
<feature type="domain" description="KH type-2" evidence="11">
    <location>
        <begin position="219"/>
        <end position="297"/>
    </location>
</feature>
<dbReference type="InterPro" id="IPR005662">
    <property type="entry name" value="GTPase_Era-like"/>
</dbReference>
<keyword evidence="3 8" id="KW-1003">Cell membrane</keyword>
<evidence type="ECO:0000256" key="3">
    <source>
        <dbReference type="ARBA" id="ARBA00022475"/>
    </source>
</evidence>
<comment type="similarity">
    <text evidence="1 8 9 10">Belongs to the TRAFAC class TrmE-Era-EngA-EngB-Septin-like GTPase superfamily. Era GTPase family.</text>
</comment>
<dbReference type="PANTHER" id="PTHR42698:SF1">
    <property type="entry name" value="GTPASE ERA, MITOCHONDRIAL"/>
    <property type="match status" value="1"/>
</dbReference>
<comment type="subcellular location">
    <subcellularLocation>
        <location evidence="8">Cytoplasm</location>
    </subcellularLocation>
    <subcellularLocation>
        <location evidence="8">Cell membrane</location>
        <topology evidence="8">Peripheral membrane protein</topology>
    </subcellularLocation>
</comment>
<dbReference type="Pfam" id="PF01926">
    <property type="entry name" value="MMR_HSR1"/>
    <property type="match status" value="1"/>
</dbReference>
<dbReference type="GO" id="GO:0003924">
    <property type="term" value="F:GTPase activity"/>
    <property type="evidence" value="ECO:0007669"/>
    <property type="project" value="UniProtKB-UniRule"/>
</dbReference>
<evidence type="ECO:0000256" key="7">
    <source>
        <dbReference type="ARBA" id="ARBA00023134"/>
    </source>
</evidence>
<dbReference type="InterPro" id="IPR005225">
    <property type="entry name" value="Small_GTP-bd"/>
</dbReference>
<dbReference type="GO" id="GO:0070181">
    <property type="term" value="F:small ribosomal subunit rRNA binding"/>
    <property type="evidence" value="ECO:0007669"/>
    <property type="project" value="UniProtKB-UniRule"/>
</dbReference>
<feature type="region of interest" description="G1" evidence="9">
    <location>
        <begin position="27"/>
        <end position="34"/>
    </location>
</feature>
<dbReference type="NCBIfam" id="TIGR00231">
    <property type="entry name" value="small_GTP"/>
    <property type="match status" value="1"/>
</dbReference>
<evidence type="ECO:0000256" key="8">
    <source>
        <dbReference type="HAMAP-Rule" id="MF_00367"/>
    </source>
</evidence>
<dbReference type="GO" id="GO:0005886">
    <property type="term" value="C:plasma membrane"/>
    <property type="evidence" value="ECO:0007669"/>
    <property type="project" value="UniProtKB-SubCell"/>
</dbReference>
<dbReference type="PANTHER" id="PTHR42698">
    <property type="entry name" value="GTPASE ERA"/>
    <property type="match status" value="1"/>
</dbReference>
<sequence>MINNEQIQESETYQPLGPKTGLVAIVGRPSAGKSTFLNTASGEKISIVSPVPQTTRNALRGIVNTSLGQLVFVDTPGYHDSDKKFNLKLKDIAAEQLENADAVLYIIDSTRPVGKEEELIADLVTPYINKTVIVINKIDMQESRVASARTFVATKFPKITASRVIDISAEKDVNINEVLKQLYEIVPEGDALYPEEFYTDQEVDFRIAEIVREQAIMRLRDELPHAIYVEISDMEWRRDGKELWVRAFLCVEKESQKGMVIGKGAEMIKTIRIESIKMLRKIFPYRVDLDLQVKVNKNWRQKDQVLRKLLK</sequence>